<accession>A0A382HEZ1</accession>
<feature type="region of interest" description="Disordered" evidence="1">
    <location>
        <begin position="1"/>
        <end position="24"/>
    </location>
</feature>
<evidence type="ECO:0000313" key="2">
    <source>
        <dbReference type="EMBL" id="SVB85729.1"/>
    </source>
</evidence>
<proteinExistence type="predicted"/>
<organism evidence="2">
    <name type="scientific">marine metagenome</name>
    <dbReference type="NCBI Taxonomy" id="408172"/>
    <lineage>
        <taxon>unclassified sequences</taxon>
        <taxon>metagenomes</taxon>
        <taxon>ecological metagenomes</taxon>
    </lineage>
</organism>
<dbReference type="AlphaFoldDB" id="A0A382HEZ1"/>
<name>A0A382HEZ1_9ZZZZ</name>
<gene>
    <name evidence="2" type="ORF">METZ01_LOCUS238583</name>
</gene>
<evidence type="ECO:0000256" key="1">
    <source>
        <dbReference type="SAM" id="MobiDB-lite"/>
    </source>
</evidence>
<dbReference type="EMBL" id="UINC01060818">
    <property type="protein sequence ID" value="SVB85729.1"/>
    <property type="molecule type" value="Genomic_DNA"/>
</dbReference>
<sequence>MVGTPSSLEAFNDAQGQNNIDRNV</sequence>
<protein>
    <submittedName>
        <fullName evidence="2">Uncharacterized protein</fullName>
    </submittedName>
</protein>
<feature type="non-terminal residue" evidence="2">
    <location>
        <position position="24"/>
    </location>
</feature>
<reference evidence="2" key="1">
    <citation type="submission" date="2018-05" db="EMBL/GenBank/DDBJ databases">
        <authorList>
            <person name="Lanie J.A."/>
            <person name="Ng W.-L."/>
            <person name="Kazmierczak K.M."/>
            <person name="Andrzejewski T.M."/>
            <person name="Davidsen T.M."/>
            <person name="Wayne K.J."/>
            <person name="Tettelin H."/>
            <person name="Glass J.I."/>
            <person name="Rusch D."/>
            <person name="Podicherti R."/>
            <person name="Tsui H.-C.T."/>
            <person name="Winkler M.E."/>
        </authorList>
    </citation>
    <scope>NUCLEOTIDE SEQUENCE</scope>
</reference>